<dbReference type="STRING" id="641691.SAMN05421636_101313"/>
<evidence type="ECO:0000313" key="3">
    <source>
        <dbReference type="Proteomes" id="UP000199109"/>
    </source>
</evidence>
<gene>
    <name evidence="2" type="ORF">SAMN05421636_101313</name>
</gene>
<sequence length="152" mass="17321">MLSFERCIYGCQNKTLVKTKILIPIFILFISGVCPGQTLSTKEAKVVLVVDSEVVSHILLFTKMQKMDNAHLFERNKGCKFYVGLLKGSYEVNDNYIEPKENTIIIMYTEKQIFPESYFFPADKLLPGDRFDLGKIKAEVVSSKKGELILKT</sequence>
<dbReference type="AlphaFoldDB" id="A0A1G6WH74"/>
<keyword evidence="1" id="KW-1133">Transmembrane helix</keyword>
<reference evidence="2 3" key="1">
    <citation type="submission" date="2016-10" db="EMBL/GenBank/DDBJ databases">
        <authorList>
            <person name="de Groot N.N."/>
        </authorList>
    </citation>
    <scope>NUCLEOTIDE SEQUENCE [LARGE SCALE GENOMIC DNA]</scope>
    <source>
        <strain evidence="2 3">DSM 23421</strain>
    </source>
</reference>
<dbReference type="EMBL" id="FNAO01000001">
    <property type="protein sequence ID" value="SDD65148.1"/>
    <property type="molecule type" value="Genomic_DNA"/>
</dbReference>
<dbReference type="Proteomes" id="UP000199109">
    <property type="component" value="Unassembled WGS sequence"/>
</dbReference>
<accession>A0A1G6WH74</accession>
<keyword evidence="3" id="KW-1185">Reference proteome</keyword>
<protein>
    <submittedName>
        <fullName evidence="2">Uncharacterized protein</fullName>
    </submittedName>
</protein>
<evidence type="ECO:0000313" key="2">
    <source>
        <dbReference type="EMBL" id="SDD65148.1"/>
    </source>
</evidence>
<feature type="transmembrane region" description="Helical" evidence="1">
    <location>
        <begin position="21"/>
        <end position="38"/>
    </location>
</feature>
<keyword evidence="1" id="KW-0472">Membrane</keyword>
<name>A0A1G6WH74_9FLAO</name>
<proteinExistence type="predicted"/>
<organism evidence="2 3">
    <name type="scientific">Pricia antarctica</name>
    <dbReference type="NCBI Taxonomy" id="641691"/>
    <lineage>
        <taxon>Bacteria</taxon>
        <taxon>Pseudomonadati</taxon>
        <taxon>Bacteroidota</taxon>
        <taxon>Flavobacteriia</taxon>
        <taxon>Flavobacteriales</taxon>
        <taxon>Flavobacteriaceae</taxon>
        <taxon>Pricia</taxon>
    </lineage>
</organism>
<evidence type="ECO:0000256" key="1">
    <source>
        <dbReference type="SAM" id="Phobius"/>
    </source>
</evidence>
<keyword evidence="1" id="KW-0812">Transmembrane</keyword>